<dbReference type="EMBL" id="JACAGC010000008">
    <property type="protein sequence ID" value="KAF6351656.1"/>
    <property type="molecule type" value="Genomic_DNA"/>
</dbReference>
<proteinExistence type="predicted"/>
<dbReference type="Proteomes" id="UP000585614">
    <property type="component" value="Unassembled WGS sequence"/>
</dbReference>
<dbReference type="AlphaFoldDB" id="A0A7J7XQK6"/>
<accession>A0A7J7XQK6</accession>
<protein>
    <submittedName>
        <fullName evidence="1">Uncharacterized protein</fullName>
    </submittedName>
</protein>
<organism evidence="1 2">
    <name type="scientific">Rhinolophus ferrumequinum</name>
    <name type="common">Greater horseshoe bat</name>
    <dbReference type="NCBI Taxonomy" id="59479"/>
    <lineage>
        <taxon>Eukaryota</taxon>
        <taxon>Metazoa</taxon>
        <taxon>Chordata</taxon>
        <taxon>Craniata</taxon>
        <taxon>Vertebrata</taxon>
        <taxon>Euteleostomi</taxon>
        <taxon>Mammalia</taxon>
        <taxon>Eutheria</taxon>
        <taxon>Laurasiatheria</taxon>
        <taxon>Chiroptera</taxon>
        <taxon>Yinpterochiroptera</taxon>
        <taxon>Rhinolophoidea</taxon>
        <taxon>Rhinolophidae</taxon>
        <taxon>Rhinolophinae</taxon>
        <taxon>Rhinolophus</taxon>
    </lineage>
</organism>
<sequence length="120" mass="13849">MCHFGIRIILSGRQLRSSGCRKNSVLLPLPKAGHKFPFVKVSPFSTRKRKTTLPTGNKDDTEVSLQKQTLTKNNPSLHQFLHIFTFPQFTTPEKPKSPFPFPFYFTIYHTLLKYHISFPA</sequence>
<gene>
    <name evidence="1" type="ORF">mRhiFer1_010160</name>
</gene>
<reference evidence="1 2" key="1">
    <citation type="journal article" date="2020" name="Nature">
        <title>Six reference-quality genomes reveal evolution of bat adaptations.</title>
        <authorList>
            <person name="Jebb D."/>
            <person name="Huang Z."/>
            <person name="Pippel M."/>
            <person name="Hughes G.M."/>
            <person name="Lavrichenko K."/>
            <person name="Devanna P."/>
            <person name="Winkler S."/>
            <person name="Jermiin L.S."/>
            <person name="Skirmuntt E.C."/>
            <person name="Katzourakis A."/>
            <person name="Burkitt-Gray L."/>
            <person name="Ray D.A."/>
            <person name="Sullivan K.A.M."/>
            <person name="Roscito J.G."/>
            <person name="Kirilenko B.M."/>
            <person name="Davalos L.M."/>
            <person name="Corthals A.P."/>
            <person name="Power M.L."/>
            <person name="Jones G."/>
            <person name="Ransome R.D."/>
            <person name="Dechmann D.K.N."/>
            <person name="Locatelli A.G."/>
            <person name="Puechmaille S.J."/>
            <person name="Fedrigo O."/>
            <person name="Jarvis E.D."/>
            <person name="Hiller M."/>
            <person name="Vernes S.C."/>
            <person name="Myers E.W."/>
            <person name="Teeling E.C."/>
        </authorList>
    </citation>
    <scope>NUCLEOTIDE SEQUENCE [LARGE SCALE GENOMIC DNA]</scope>
    <source>
        <strain evidence="1">MRhiFer1</strain>
        <tissue evidence="1">Lung</tissue>
    </source>
</reference>
<name>A0A7J7XQK6_RHIFE</name>
<evidence type="ECO:0000313" key="1">
    <source>
        <dbReference type="EMBL" id="KAF6351656.1"/>
    </source>
</evidence>
<evidence type="ECO:0000313" key="2">
    <source>
        <dbReference type="Proteomes" id="UP000585614"/>
    </source>
</evidence>
<comment type="caution">
    <text evidence="1">The sequence shown here is derived from an EMBL/GenBank/DDBJ whole genome shotgun (WGS) entry which is preliminary data.</text>
</comment>